<feature type="transmembrane region" description="Helical" evidence="1">
    <location>
        <begin position="78"/>
        <end position="99"/>
    </location>
</feature>
<evidence type="ECO:0000313" key="2">
    <source>
        <dbReference type="EMBL" id="KEK22144.1"/>
    </source>
</evidence>
<dbReference type="RefSeq" id="WP_033678034.1">
    <property type="nucleotide sequence ID" value="NZ_JOTM01000039.1"/>
</dbReference>
<keyword evidence="1" id="KW-0812">Transmembrane</keyword>
<dbReference type="EMBL" id="JOTM01000039">
    <property type="protein sequence ID" value="KEK22144.1"/>
    <property type="molecule type" value="Genomic_DNA"/>
</dbReference>
<organism evidence="2 3">
    <name type="scientific">Bacillus gaemokensis</name>
    <dbReference type="NCBI Taxonomy" id="574375"/>
    <lineage>
        <taxon>Bacteria</taxon>
        <taxon>Bacillati</taxon>
        <taxon>Bacillota</taxon>
        <taxon>Bacilli</taxon>
        <taxon>Bacillales</taxon>
        <taxon>Bacillaceae</taxon>
        <taxon>Bacillus</taxon>
        <taxon>Bacillus cereus group</taxon>
    </lineage>
</organism>
<protein>
    <submittedName>
        <fullName evidence="2">Uncharacterized protein</fullName>
    </submittedName>
</protein>
<dbReference type="Proteomes" id="UP000027778">
    <property type="component" value="Unassembled WGS sequence"/>
</dbReference>
<comment type="caution">
    <text evidence="2">The sequence shown here is derived from an EMBL/GenBank/DDBJ whole genome shotgun (WGS) entry which is preliminary data.</text>
</comment>
<dbReference type="STRING" id="574375.AZF08_26255"/>
<evidence type="ECO:0000256" key="1">
    <source>
        <dbReference type="SAM" id="Phobius"/>
    </source>
</evidence>
<feature type="transmembrane region" description="Helical" evidence="1">
    <location>
        <begin position="47"/>
        <end position="66"/>
    </location>
</feature>
<dbReference type="AlphaFoldDB" id="A0A073K4C0"/>
<keyword evidence="3" id="KW-1185">Reference proteome</keyword>
<feature type="transmembrane region" description="Helical" evidence="1">
    <location>
        <begin position="111"/>
        <end position="129"/>
    </location>
</feature>
<keyword evidence="1" id="KW-0472">Membrane</keyword>
<evidence type="ECO:0000313" key="3">
    <source>
        <dbReference type="Proteomes" id="UP000027778"/>
    </source>
</evidence>
<proteinExistence type="predicted"/>
<reference evidence="2 3" key="1">
    <citation type="submission" date="2014-06" db="EMBL/GenBank/DDBJ databases">
        <title>Draft genome sequence of Bacillus gaemokensis JCM 15801 (MCCC 1A00707).</title>
        <authorList>
            <person name="Lai Q."/>
            <person name="Liu Y."/>
            <person name="Shao Z."/>
        </authorList>
    </citation>
    <scope>NUCLEOTIDE SEQUENCE [LARGE SCALE GENOMIC DNA]</scope>
    <source>
        <strain evidence="2 3">JCM 15801</strain>
    </source>
</reference>
<accession>A0A073K4C0</accession>
<keyword evidence="1" id="KW-1133">Transmembrane helix</keyword>
<gene>
    <name evidence="2" type="ORF">BAGA_20930</name>
</gene>
<name>A0A073K4C0_9BACI</name>
<sequence>MIKNLKVCALNLTIGVYLGVGLIGWYYIFTLARANHYEWNAQDLKLWGISFFVMSLIVAVITGFNGESKPFRKFMIRWLLIVPFTIIVLLGVLSTIIYYKTEGTAALETGLWITLIAPGVFCFVVWILSEYDEYKRYKKEHASFVE</sequence>
<feature type="transmembrane region" description="Helical" evidence="1">
    <location>
        <begin position="7"/>
        <end position="27"/>
    </location>
</feature>